<organism evidence="1">
    <name type="scientific">Spodoptera frugiperda</name>
    <name type="common">Fall armyworm</name>
    <dbReference type="NCBI Taxonomy" id="7108"/>
    <lineage>
        <taxon>Eukaryota</taxon>
        <taxon>Metazoa</taxon>
        <taxon>Ecdysozoa</taxon>
        <taxon>Arthropoda</taxon>
        <taxon>Hexapoda</taxon>
        <taxon>Insecta</taxon>
        <taxon>Pterygota</taxon>
        <taxon>Neoptera</taxon>
        <taxon>Endopterygota</taxon>
        <taxon>Lepidoptera</taxon>
        <taxon>Glossata</taxon>
        <taxon>Ditrysia</taxon>
        <taxon>Noctuoidea</taxon>
        <taxon>Noctuidae</taxon>
        <taxon>Amphipyrinae</taxon>
        <taxon>Spodoptera</taxon>
    </lineage>
</organism>
<dbReference type="AlphaFoldDB" id="A0A2H1W6X8"/>
<proteinExistence type="predicted"/>
<dbReference type="OrthoDB" id="5951542at2759"/>
<sequence>MATLTTCNGKSNGVLLVDLLGSPMMQRLLRHIPKETCVFHEPHWANCMAAQCILDVDDATPDVSPTSPTKPESSMLSEFFPSPFMNGYYVDNVERDYRIVVWE</sequence>
<accession>A0A2H1W6X8</accession>
<reference evidence="1" key="1">
    <citation type="submission" date="2016-07" db="EMBL/GenBank/DDBJ databases">
        <authorList>
            <person name="Bretaudeau A."/>
        </authorList>
    </citation>
    <scope>NUCLEOTIDE SEQUENCE</scope>
    <source>
        <strain evidence="1">Rice</strain>
        <tissue evidence="1">Whole body</tissue>
    </source>
</reference>
<evidence type="ECO:0000313" key="1">
    <source>
        <dbReference type="EMBL" id="SOQ48706.1"/>
    </source>
</evidence>
<name>A0A2H1W6X8_SPOFR</name>
<gene>
    <name evidence="1" type="ORF">SFRICE_037301</name>
</gene>
<dbReference type="EMBL" id="ODYU01006664">
    <property type="protein sequence ID" value="SOQ48706.1"/>
    <property type="molecule type" value="Genomic_DNA"/>
</dbReference>
<protein>
    <submittedName>
        <fullName evidence="1">SFRICE_037301</fullName>
    </submittedName>
</protein>